<dbReference type="CDD" id="cd02042">
    <property type="entry name" value="ParAB_family"/>
    <property type="match status" value="1"/>
</dbReference>
<dbReference type="PATRIC" id="fig|1705394.5.peg.1458"/>
<keyword evidence="4" id="KW-1185">Reference proteome</keyword>
<evidence type="ECO:0000256" key="1">
    <source>
        <dbReference type="ARBA" id="ARBA00060876"/>
    </source>
</evidence>
<dbReference type="Pfam" id="PF13614">
    <property type="entry name" value="AAA_31"/>
    <property type="match status" value="1"/>
</dbReference>
<dbReference type="InterPro" id="IPR050678">
    <property type="entry name" value="DNA_Partitioning_ATPase"/>
</dbReference>
<organism evidence="3 4">
    <name type="scientific">Candidatus Thioglobus autotrophicus</name>
    <dbReference type="NCBI Taxonomy" id="1705394"/>
    <lineage>
        <taxon>Bacteria</taxon>
        <taxon>Pseudomonadati</taxon>
        <taxon>Pseudomonadota</taxon>
        <taxon>Gammaproteobacteria</taxon>
        <taxon>Candidatus Pseudothioglobaceae</taxon>
        <taxon>Candidatus Thioglobus</taxon>
    </lineage>
</organism>
<dbReference type="Gene3D" id="3.40.50.300">
    <property type="entry name" value="P-loop containing nucleotide triphosphate hydrolases"/>
    <property type="match status" value="1"/>
</dbReference>
<dbReference type="KEGG" id="tho:SP60_07300"/>
<evidence type="ECO:0000259" key="2">
    <source>
        <dbReference type="Pfam" id="PF13614"/>
    </source>
</evidence>
<protein>
    <submittedName>
        <fullName evidence="3">Chromosome partitioning protein</fullName>
    </submittedName>
</protein>
<gene>
    <name evidence="3" type="ORF">SP60_07300</name>
</gene>
<dbReference type="RefSeq" id="WP_053952001.1">
    <property type="nucleotide sequence ID" value="NZ_CP010552.1"/>
</dbReference>
<dbReference type="FunFam" id="3.40.50.300:FF:000285">
    <property type="entry name" value="Sporulation initiation inhibitor Soj"/>
    <property type="match status" value="1"/>
</dbReference>
<dbReference type="AlphaFoldDB" id="A0A0M3TUJ1"/>
<dbReference type="InterPro" id="IPR025669">
    <property type="entry name" value="AAA_dom"/>
</dbReference>
<accession>A0A0M3TUJ1</accession>
<evidence type="ECO:0000313" key="3">
    <source>
        <dbReference type="EMBL" id="ALE53015.1"/>
    </source>
</evidence>
<feature type="domain" description="AAA" evidence="2">
    <location>
        <begin position="3"/>
        <end position="178"/>
    </location>
</feature>
<proteinExistence type="predicted"/>
<dbReference type="PANTHER" id="PTHR13696:SF52">
    <property type="entry name" value="PARA FAMILY PROTEIN CT_582"/>
    <property type="match status" value="1"/>
</dbReference>
<comment type="similarity">
    <text evidence="1">To B.subtilis soj.</text>
</comment>
<dbReference type="PANTHER" id="PTHR13696">
    <property type="entry name" value="P-LOOP CONTAINING NUCLEOSIDE TRIPHOSPHATE HYDROLASE"/>
    <property type="match status" value="1"/>
</dbReference>
<dbReference type="Proteomes" id="UP000058020">
    <property type="component" value="Chromosome"/>
</dbReference>
<evidence type="ECO:0000313" key="4">
    <source>
        <dbReference type="Proteomes" id="UP000058020"/>
    </source>
</evidence>
<dbReference type="OrthoDB" id="9815116at2"/>
<name>A0A0M3TUJ1_9GAMM</name>
<dbReference type="EMBL" id="CP010552">
    <property type="protein sequence ID" value="ALE53015.1"/>
    <property type="molecule type" value="Genomic_DNA"/>
</dbReference>
<dbReference type="SUPFAM" id="SSF52540">
    <property type="entry name" value="P-loop containing nucleoside triphosphate hydrolases"/>
    <property type="match status" value="1"/>
</dbReference>
<dbReference type="InterPro" id="IPR027417">
    <property type="entry name" value="P-loop_NTPase"/>
</dbReference>
<dbReference type="PIRSF" id="PIRSF009320">
    <property type="entry name" value="Nuc_binding_HP_1000"/>
    <property type="match status" value="1"/>
</dbReference>
<reference evidence="3 4" key="1">
    <citation type="journal article" date="2015" name="Genome Announc.">
        <title>Genome Sequence of 'Candidatus Thioglobus autotrophica' Strain EF1, a Chemoautotroph from the SUP05 Clade of Marine Gammaproteobacteria.</title>
        <authorList>
            <person name="Shah V."/>
            <person name="Morris R.M."/>
        </authorList>
    </citation>
    <scope>NUCLEOTIDE SEQUENCE [LARGE SCALE GENOMIC DNA]</scope>
    <source>
        <strain evidence="3 4">EF1</strain>
    </source>
</reference>
<dbReference type="STRING" id="1705394.SP60_07300"/>
<sequence length="256" mass="27691">MATTLAIANQKGGVGKTTTAVNLSAALKAIKKRVLLIDIDPQGNATMGCGVDKHTLDNSICELLLDECSINKAIVHVDESGIDVLGSNTDLIAAEIALLRGDNSEFKLKNAINSIASQYDYIIIDCPPSLNMLTINAFTASDGIIIPMQCEYYALEGLSALMQTIEKIKATTNPELEITGLVRTMYDTRNNLSNEVSLQLQQYFSHKVFKTIVPRNVKLAEAPSFGQDAISYARSSKGAISYISLASEVLRKTSIN</sequence>